<proteinExistence type="predicted"/>
<reference evidence="1" key="1">
    <citation type="journal article" date="2011" name="PLoS ONE">
        <title>Genome of a low-salinity ammonia-oxidizing archaeon determined by single-cell and metagenomic analysis.</title>
        <authorList>
            <person name="Blainey P.C."/>
            <person name="Mosier A.C."/>
            <person name="Potanina A."/>
            <person name="Francis C.A."/>
            <person name="Quake S.R."/>
        </authorList>
    </citation>
    <scope>NUCLEOTIDE SEQUENCE [LARGE SCALE GENOMIC DNA]</scope>
    <source>
        <strain evidence="1">SFB1</strain>
    </source>
</reference>
<protein>
    <submittedName>
        <fullName evidence="1">Uncharacterized protein</fullName>
    </submittedName>
</protein>
<gene>
    <name evidence="1" type="ORF">Nlim_0543</name>
</gene>
<sequence length="129" mass="15252">MQKLENIRPENLFCIAVMDIDKTIRFAGILCKCGRLKAYRRKRGMIPHLSVPETKLVHREAMLKAKMNHVFDQKLGKTNWAIESRDNVKWITIYLERDLLLLSTERSSNHDMIIQKILPMLNLEEYRTI</sequence>
<name>F3KJ85_9ARCH</name>
<dbReference type="HOGENOM" id="CLU_128582_0_1_2"/>
<dbReference type="AlphaFoldDB" id="F3KJ85"/>
<accession>F3KJ85</accession>
<evidence type="ECO:0000313" key="1">
    <source>
        <dbReference type="EMBL" id="EGG42362.1"/>
    </source>
</evidence>
<organism evidence="1">
    <name type="scientific">Candidatus Nitrosarchaeum limnium SFB1</name>
    <dbReference type="NCBI Taxonomy" id="886738"/>
    <lineage>
        <taxon>Archaea</taxon>
        <taxon>Nitrososphaerota</taxon>
        <taxon>Nitrososphaeria</taxon>
        <taxon>Nitrosopumilales</taxon>
        <taxon>Nitrosopumilaceae</taxon>
        <taxon>Nitrosarchaeum</taxon>
    </lineage>
</organism>
<dbReference type="EMBL" id="AEGP01000029">
    <property type="protein sequence ID" value="EGG42362.1"/>
    <property type="molecule type" value="Genomic_DNA"/>
</dbReference>
<dbReference type="Proteomes" id="UP000004348">
    <property type="component" value="Chromosome"/>
</dbReference>
<comment type="caution">
    <text evidence="1">The sequence shown here is derived from an EMBL/GenBank/DDBJ whole genome shotgun (WGS) entry which is preliminary data.</text>
</comment>